<evidence type="ECO:0000313" key="3">
    <source>
        <dbReference type="Proteomes" id="UP000320216"/>
    </source>
</evidence>
<feature type="domain" description="Spore protein YkvP/CgeB glycosyl transferase-like" evidence="1">
    <location>
        <begin position="177"/>
        <end position="322"/>
    </location>
</feature>
<dbReference type="Pfam" id="PF13524">
    <property type="entry name" value="Glyco_trans_1_2"/>
    <property type="match status" value="1"/>
</dbReference>
<evidence type="ECO:0000313" key="2">
    <source>
        <dbReference type="EMBL" id="QDZ14988.1"/>
    </source>
</evidence>
<reference evidence="2 3" key="1">
    <citation type="submission" date="2019-07" db="EMBL/GenBank/DDBJ databases">
        <title>Full genome sequence of Humibacter sp. WJ7-1.</title>
        <authorList>
            <person name="Im W.-T."/>
        </authorList>
    </citation>
    <scope>NUCLEOTIDE SEQUENCE [LARGE SCALE GENOMIC DNA]</scope>
    <source>
        <strain evidence="2 3">WJ7-1</strain>
    </source>
</reference>
<protein>
    <submittedName>
        <fullName evidence="2">Glycosyltransferase</fullName>
    </submittedName>
</protein>
<proteinExistence type="predicted"/>
<name>A0A5B8M2H7_9MICO</name>
<sequence length="327" mass="36282">MKVLVVSPVFHGYWQAIAAGLAVHGHEVSTHCYDAGDRRARLRNAVAQRVSATRARHESAATDEAIAALRRMLPDAVLVVKGDALGSSWWDAVARSGARTAVWLYDELSRMRYSVETLRSVERVHSYSPHDVETLRTAGVAAANLPDGYDSFTPFQARRSEAVTFVGARYPGRVHSLRVLAARDIPVVAYGREWSRHPWDVARTGLWRSSGVPGRRDLPRADYYGVMAGSLATLNVHGDGHDGFSMRTFEASGVGGLQLIDRPDVARHYDVGSECLVFTSDDELVDHVEHARREPAWADRIRAAGRERTLAEHTLAHRMGEVQRQWA</sequence>
<dbReference type="GO" id="GO:0016740">
    <property type="term" value="F:transferase activity"/>
    <property type="evidence" value="ECO:0007669"/>
    <property type="project" value="UniProtKB-KW"/>
</dbReference>
<gene>
    <name evidence="2" type="ORF">FPZ11_09625</name>
</gene>
<keyword evidence="2" id="KW-0808">Transferase</keyword>
<dbReference type="AlphaFoldDB" id="A0A5B8M2H7"/>
<dbReference type="InterPro" id="IPR055259">
    <property type="entry name" value="YkvP/CgeB_Glyco_trans-like"/>
</dbReference>
<keyword evidence="3" id="KW-1185">Reference proteome</keyword>
<accession>A0A5B8M2H7</accession>
<organism evidence="2 3">
    <name type="scientific">Humibacter ginsenosidimutans</name>
    <dbReference type="NCBI Taxonomy" id="2599293"/>
    <lineage>
        <taxon>Bacteria</taxon>
        <taxon>Bacillati</taxon>
        <taxon>Actinomycetota</taxon>
        <taxon>Actinomycetes</taxon>
        <taxon>Micrococcales</taxon>
        <taxon>Microbacteriaceae</taxon>
        <taxon>Humibacter</taxon>
    </lineage>
</organism>
<dbReference type="OrthoDB" id="5165900at2"/>
<dbReference type="EMBL" id="CP042305">
    <property type="protein sequence ID" value="QDZ14988.1"/>
    <property type="molecule type" value="Genomic_DNA"/>
</dbReference>
<evidence type="ECO:0000259" key="1">
    <source>
        <dbReference type="Pfam" id="PF13524"/>
    </source>
</evidence>
<dbReference type="KEGG" id="huw:FPZ11_09625"/>
<dbReference type="Proteomes" id="UP000320216">
    <property type="component" value="Chromosome"/>
</dbReference>